<sequence>MFLNKHCRPIFRYGKLKRFQQMEPMRFLSWNAHCACSQDVAALRFFAPNSQTLIVEKGKIAIVTVAAAAAAHWVVISNALPPIFLSEMNSWQAGIDLSDVTQLPEGRWVDVSRAN</sequence>
<gene>
    <name evidence="1" type="ORF">MKW98_006103</name>
</gene>
<dbReference type="EMBL" id="JAJJMB010001716">
    <property type="protein sequence ID" value="KAI3955743.1"/>
    <property type="molecule type" value="Genomic_DNA"/>
</dbReference>
<name>A0AAD4TGM6_9MAGN</name>
<accession>A0AAD4TGM6</accession>
<reference evidence="1" key="1">
    <citation type="submission" date="2022-04" db="EMBL/GenBank/DDBJ databases">
        <title>A functionally conserved STORR gene fusion in Papaver species that diverged 16.8 million years ago.</title>
        <authorList>
            <person name="Catania T."/>
        </authorList>
    </citation>
    <scope>NUCLEOTIDE SEQUENCE</scope>
    <source>
        <strain evidence="1">S-188037</strain>
    </source>
</reference>
<protein>
    <submittedName>
        <fullName evidence="1">Uncharacterized protein</fullName>
    </submittedName>
</protein>
<dbReference type="Proteomes" id="UP001202328">
    <property type="component" value="Unassembled WGS sequence"/>
</dbReference>
<proteinExistence type="predicted"/>
<organism evidence="1 2">
    <name type="scientific">Papaver atlanticum</name>
    <dbReference type="NCBI Taxonomy" id="357466"/>
    <lineage>
        <taxon>Eukaryota</taxon>
        <taxon>Viridiplantae</taxon>
        <taxon>Streptophyta</taxon>
        <taxon>Embryophyta</taxon>
        <taxon>Tracheophyta</taxon>
        <taxon>Spermatophyta</taxon>
        <taxon>Magnoliopsida</taxon>
        <taxon>Ranunculales</taxon>
        <taxon>Papaveraceae</taxon>
        <taxon>Papaveroideae</taxon>
        <taxon>Papaver</taxon>
    </lineage>
</organism>
<evidence type="ECO:0000313" key="1">
    <source>
        <dbReference type="EMBL" id="KAI3955743.1"/>
    </source>
</evidence>
<evidence type="ECO:0000313" key="2">
    <source>
        <dbReference type="Proteomes" id="UP001202328"/>
    </source>
</evidence>
<comment type="caution">
    <text evidence="1">The sequence shown here is derived from an EMBL/GenBank/DDBJ whole genome shotgun (WGS) entry which is preliminary data.</text>
</comment>
<keyword evidence="2" id="KW-1185">Reference proteome</keyword>
<dbReference type="AlphaFoldDB" id="A0AAD4TGM6"/>